<evidence type="ECO:0000313" key="2">
    <source>
        <dbReference type="Proteomes" id="UP001642484"/>
    </source>
</evidence>
<sequence length="174" mass="18852">MSCRDLAPGGVPRKGSIKVLSSCTGSCAEGSALDALGIPYELVGASEINPSFRSVIQANFTVKHLHNTMKDQVDSAACLLHRDSCDSCRLTPCDLAIFGTPCPPFSEQRTKRYRSGSVKEHPLTRVTMEDARDMIVLGGHKAVVMEQVQGFDRAEVAGDAEFTPMRRQDMSSSC</sequence>
<name>A0ABP0J318_9DINO</name>
<dbReference type="InterPro" id="IPR029063">
    <property type="entry name" value="SAM-dependent_MTases_sf"/>
</dbReference>
<protein>
    <submittedName>
        <fullName evidence="1">Uncharacterized protein</fullName>
    </submittedName>
</protein>
<evidence type="ECO:0000313" key="1">
    <source>
        <dbReference type="EMBL" id="CAK9008757.1"/>
    </source>
</evidence>
<dbReference type="EMBL" id="CAXAMN010004347">
    <property type="protein sequence ID" value="CAK9008757.1"/>
    <property type="molecule type" value="Genomic_DNA"/>
</dbReference>
<accession>A0ABP0J318</accession>
<dbReference type="Gene3D" id="3.40.50.150">
    <property type="entry name" value="Vaccinia Virus protein VP39"/>
    <property type="match status" value="1"/>
</dbReference>
<dbReference type="Proteomes" id="UP001642484">
    <property type="component" value="Unassembled WGS sequence"/>
</dbReference>
<keyword evidence="2" id="KW-1185">Reference proteome</keyword>
<proteinExistence type="predicted"/>
<dbReference type="SUPFAM" id="SSF53335">
    <property type="entry name" value="S-adenosyl-L-methionine-dependent methyltransferases"/>
    <property type="match status" value="1"/>
</dbReference>
<organism evidence="1 2">
    <name type="scientific">Durusdinium trenchii</name>
    <dbReference type="NCBI Taxonomy" id="1381693"/>
    <lineage>
        <taxon>Eukaryota</taxon>
        <taxon>Sar</taxon>
        <taxon>Alveolata</taxon>
        <taxon>Dinophyceae</taxon>
        <taxon>Suessiales</taxon>
        <taxon>Symbiodiniaceae</taxon>
        <taxon>Durusdinium</taxon>
    </lineage>
</organism>
<reference evidence="1 2" key="1">
    <citation type="submission" date="2024-02" db="EMBL/GenBank/DDBJ databases">
        <authorList>
            <person name="Chen Y."/>
            <person name="Shah S."/>
            <person name="Dougan E. K."/>
            <person name="Thang M."/>
            <person name="Chan C."/>
        </authorList>
    </citation>
    <scope>NUCLEOTIDE SEQUENCE [LARGE SCALE GENOMIC DNA]</scope>
</reference>
<comment type="caution">
    <text evidence="1">The sequence shown here is derived from an EMBL/GenBank/DDBJ whole genome shotgun (WGS) entry which is preliminary data.</text>
</comment>
<gene>
    <name evidence="1" type="ORF">CCMP2556_LOCUS9379</name>
</gene>